<dbReference type="OrthoDB" id="5826524at2759"/>
<protein>
    <submittedName>
        <fullName evidence="2">Fe-S_biosyn domain-containing protein</fullName>
    </submittedName>
</protein>
<dbReference type="OMA" id="MVPVCDA"/>
<dbReference type="WBParaSite" id="HCON_00000240-00001">
    <property type="protein sequence ID" value="HCON_00000240-00001"/>
    <property type="gene ID" value="HCON_00000240"/>
</dbReference>
<proteinExistence type="predicted"/>
<keyword evidence="1" id="KW-1185">Reference proteome</keyword>
<evidence type="ECO:0000313" key="1">
    <source>
        <dbReference type="Proteomes" id="UP000025227"/>
    </source>
</evidence>
<name>A0A7I4XR91_HAECO</name>
<evidence type="ECO:0000313" key="2">
    <source>
        <dbReference type="WBParaSite" id="HCON_00000240-00001"/>
    </source>
</evidence>
<accession>A0A7I4XR91</accession>
<reference evidence="2" key="1">
    <citation type="submission" date="2020-12" db="UniProtKB">
        <authorList>
            <consortium name="WormBaseParasite"/>
        </authorList>
    </citation>
    <scope>IDENTIFICATION</scope>
    <source>
        <strain evidence="2">MHco3</strain>
    </source>
</reference>
<dbReference type="Proteomes" id="UP000025227">
    <property type="component" value="Unplaced"/>
</dbReference>
<organism evidence="1 2">
    <name type="scientific">Haemonchus contortus</name>
    <name type="common">Barber pole worm</name>
    <dbReference type="NCBI Taxonomy" id="6289"/>
    <lineage>
        <taxon>Eukaryota</taxon>
        <taxon>Metazoa</taxon>
        <taxon>Ecdysozoa</taxon>
        <taxon>Nematoda</taxon>
        <taxon>Chromadorea</taxon>
        <taxon>Rhabditida</taxon>
        <taxon>Rhabditina</taxon>
        <taxon>Rhabditomorpha</taxon>
        <taxon>Strongyloidea</taxon>
        <taxon>Trichostrongylidae</taxon>
        <taxon>Haemonchus</taxon>
    </lineage>
</organism>
<sequence>MISILPVELLARAQKEAFDMEKLEVLPEESMVPVCDASCNRMNFLGAIKMQVYLEGGDTAIVAFHIADTNDKDILLGMNALDRLVVQLVIRSEIGDDNTEKDARGVTVLRRLYVPPHGSAL</sequence>
<dbReference type="AlphaFoldDB" id="A0A7I4XR91"/>